<dbReference type="EMBL" id="JACASE010000014">
    <property type="protein sequence ID" value="KAF6410785.1"/>
    <property type="molecule type" value="Genomic_DNA"/>
</dbReference>
<feature type="region of interest" description="Disordered" evidence="1">
    <location>
        <begin position="55"/>
        <end position="91"/>
    </location>
</feature>
<evidence type="ECO:0000313" key="2">
    <source>
        <dbReference type="EMBL" id="KAF6410785.1"/>
    </source>
</evidence>
<sequence>MASPGASRPPKELPGFLTHMTHCRLSHPGEVQGGRLRESQVLACKGSSWSLGTHFPNVSPFSALEATSPPPSPGQVGSAPQAPGLRPQVSLQRWLRHSPARPLECQEALRQTGLPGRPQRTPLAERVPGTLSPSPEEGPHPEGARVEALRAVPLNDTCHLSGQTVSPVPDPLWCFYVALPEMTPPCI</sequence>
<dbReference type="AlphaFoldDB" id="A0A7J8CIT7"/>
<evidence type="ECO:0000313" key="3">
    <source>
        <dbReference type="Proteomes" id="UP000593571"/>
    </source>
</evidence>
<name>A0A7J8CIT7_ROUAE</name>
<keyword evidence="3" id="KW-1185">Reference proteome</keyword>
<dbReference type="Proteomes" id="UP000593571">
    <property type="component" value="Unassembled WGS sequence"/>
</dbReference>
<reference evidence="2 3" key="1">
    <citation type="journal article" date="2020" name="Nature">
        <title>Six reference-quality genomes reveal evolution of bat adaptations.</title>
        <authorList>
            <person name="Jebb D."/>
            <person name="Huang Z."/>
            <person name="Pippel M."/>
            <person name="Hughes G.M."/>
            <person name="Lavrichenko K."/>
            <person name="Devanna P."/>
            <person name="Winkler S."/>
            <person name="Jermiin L.S."/>
            <person name="Skirmuntt E.C."/>
            <person name="Katzourakis A."/>
            <person name="Burkitt-Gray L."/>
            <person name="Ray D.A."/>
            <person name="Sullivan K.A.M."/>
            <person name="Roscito J.G."/>
            <person name="Kirilenko B.M."/>
            <person name="Davalos L.M."/>
            <person name="Corthals A.P."/>
            <person name="Power M.L."/>
            <person name="Jones G."/>
            <person name="Ransome R.D."/>
            <person name="Dechmann D.K.N."/>
            <person name="Locatelli A.G."/>
            <person name="Puechmaille S.J."/>
            <person name="Fedrigo O."/>
            <person name="Jarvis E.D."/>
            <person name="Hiller M."/>
            <person name="Vernes S.C."/>
            <person name="Myers E.W."/>
            <person name="Teeling E.C."/>
        </authorList>
    </citation>
    <scope>NUCLEOTIDE SEQUENCE [LARGE SCALE GENOMIC DNA]</scope>
    <source>
        <strain evidence="2">MRouAeg1</strain>
        <tissue evidence="2">Muscle</tissue>
    </source>
</reference>
<organism evidence="2 3">
    <name type="scientific">Rousettus aegyptiacus</name>
    <name type="common">Egyptian fruit bat</name>
    <name type="synonym">Pteropus aegyptiacus</name>
    <dbReference type="NCBI Taxonomy" id="9407"/>
    <lineage>
        <taxon>Eukaryota</taxon>
        <taxon>Metazoa</taxon>
        <taxon>Chordata</taxon>
        <taxon>Craniata</taxon>
        <taxon>Vertebrata</taxon>
        <taxon>Euteleostomi</taxon>
        <taxon>Mammalia</taxon>
        <taxon>Eutheria</taxon>
        <taxon>Laurasiatheria</taxon>
        <taxon>Chiroptera</taxon>
        <taxon>Yinpterochiroptera</taxon>
        <taxon>Pteropodoidea</taxon>
        <taxon>Pteropodidae</taxon>
        <taxon>Rousettinae</taxon>
        <taxon>Rousettus</taxon>
    </lineage>
</organism>
<gene>
    <name evidence="2" type="ORF">HJG63_009222</name>
</gene>
<evidence type="ECO:0000256" key="1">
    <source>
        <dbReference type="SAM" id="MobiDB-lite"/>
    </source>
</evidence>
<accession>A0A7J8CIT7</accession>
<feature type="region of interest" description="Disordered" evidence="1">
    <location>
        <begin position="108"/>
        <end position="144"/>
    </location>
</feature>
<protein>
    <submittedName>
        <fullName evidence="2">Uncharacterized protein</fullName>
    </submittedName>
</protein>
<proteinExistence type="predicted"/>
<comment type="caution">
    <text evidence="2">The sequence shown here is derived from an EMBL/GenBank/DDBJ whole genome shotgun (WGS) entry which is preliminary data.</text>
</comment>